<comment type="subcellular location">
    <subcellularLocation>
        <location evidence="1 10">Cell outer membrane</location>
        <topology evidence="1 10">Multi-pass membrane protein</topology>
    </subcellularLocation>
</comment>
<dbReference type="Proteomes" id="UP001500167">
    <property type="component" value="Unassembled WGS sequence"/>
</dbReference>
<dbReference type="EMBL" id="BAAAZK010000007">
    <property type="protein sequence ID" value="GAA4178488.1"/>
    <property type="molecule type" value="Genomic_DNA"/>
</dbReference>
<evidence type="ECO:0000256" key="11">
    <source>
        <dbReference type="RuleBase" id="RU003357"/>
    </source>
</evidence>
<keyword evidence="6" id="KW-0408">Iron</keyword>
<dbReference type="InterPro" id="IPR037066">
    <property type="entry name" value="Plug_dom_sf"/>
</dbReference>
<evidence type="ECO:0000256" key="6">
    <source>
        <dbReference type="ARBA" id="ARBA00023004"/>
    </source>
</evidence>
<gene>
    <name evidence="13" type="ORF">GCM10022218_29260</name>
</gene>
<dbReference type="Gene3D" id="2.40.170.20">
    <property type="entry name" value="TonB-dependent receptor, beta-barrel domain"/>
    <property type="match status" value="1"/>
</dbReference>
<evidence type="ECO:0000256" key="8">
    <source>
        <dbReference type="ARBA" id="ARBA00023136"/>
    </source>
</evidence>
<keyword evidence="9 10" id="KW-0998">Cell outer membrane</keyword>
<comment type="similarity">
    <text evidence="10 11">Belongs to the TonB-dependent receptor family.</text>
</comment>
<dbReference type="InterPro" id="IPR023996">
    <property type="entry name" value="TonB-dep_OMP_SusC/RagA"/>
</dbReference>
<dbReference type="InterPro" id="IPR008969">
    <property type="entry name" value="CarboxyPept-like_regulatory"/>
</dbReference>
<keyword evidence="7 11" id="KW-0798">TonB box</keyword>
<dbReference type="Gene3D" id="2.170.130.10">
    <property type="entry name" value="TonB-dependent receptor, plug domain"/>
    <property type="match status" value="1"/>
</dbReference>
<dbReference type="InterPro" id="IPR000531">
    <property type="entry name" value="Beta-barrel_TonB"/>
</dbReference>
<evidence type="ECO:0000256" key="7">
    <source>
        <dbReference type="ARBA" id="ARBA00023077"/>
    </source>
</evidence>
<evidence type="ECO:0000256" key="3">
    <source>
        <dbReference type="ARBA" id="ARBA00022452"/>
    </source>
</evidence>
<dbReference type="InterPro" id="IPR012910">
    <property type="entry name" value="Plug_dom"/>
</dbReference>
<sequence length="1246" mass="139727">MKLKQISVVGWKLAPPVRESLLKNKLAMKLTTVFLLSGTLFVHANAFSQKVTIDQKNGSLKNVLDALKKQTKYQFFYEPEVLRRAHPVSLSIKNSDFRDVLKLCFDNQPLDYAIIGNTVVVKPRPMDSYSLKSAQVEDISGKTVNEKGEVLSGITIVEKGTKNATASDNYGRFTLKNVEDGAILLFTGVSIEPREFQLQKRRSLGAITLKTKTIVGDEVVVEVNTGYQTLSRERSTGAFDVIDKSKIEKRVFTNVTEILEGQAAGVSAYKGSPVVRGISTFSGNIGNEPLLVIDGLPTERSLNDINVNDIETITVLKDAAASSIYGVRAANGVVVITTKGGRLTEQNKTSVQFTSDLRWNENPALSDYHYATTKGLIDYELATFQRDARKANLSELDNLESKLRGIGQAGTTSNSINYYSPLQMARLQYLKGEMPQAEYENQLSDWYAKDYRQEYMDLAWKTPLRQSYNLSINSSGKNQSTFASLNYINDGQQNKYNSNQYVKGNIKSKQVLNNWFSFDIGSDIQYNGRKNINNVYNNLNLLEPYTAILDDNGNKVYRDYVDITGMQGGLHVNPKVLSAIEGLPQFESYRFNILDELNDNKIKQNYYSVRSFTRLNFNLGKGLRLSTSGEYEFGKWKTEEFRSRDSYYYRFLRNKFATKDAINAIIPVGGRMATEENSRNSWVWRNQLDYNRNFGTDHQVTATGGVELREIAASIPTSSLYYGYDPVALTYTQLNNYDIYNIGYRTSYIYNNNTGLPGAVADGNGIRIADSDMNPSLTELKNRYVGVYAVGGYTYLGKYSATASVRIDQTNLFGTDPKYRYRPLWSAGLKWNLSKETFMQRLPWIDMLDVRTSYGLTGNVDQTTTPFLVASLGNQSIYTAQSIPYTSISSAPNPMLRWEKTTSYNAGFDYSLLKGKLSGKVDLYYKKSEDLLGSKEVHFTSGYTTQRVNSGSMSNKGLELTVSSPWLRNSDWLVSSTIMFAYNKNTVTRAYYNPTQASHLAIGGYLVDGKPFDALYAYQYGGLTSGGTEYQNGVPIILRSDGTTMHHFQTDGTLLLDGSTSMKPEDVRYMGTKTPLVNASLIQNIRYKNFELSAMFLYYGGHKIYKPSFAFNLTDGNEDWVAKSWTPENPDSEIPKALIYYEPGISVVNVGSLGGMYIRSTDNVAKGDFIRWRNVSLSYTLPQKLAKYLKVDRLKIAGQVNNPWIWSAAGNAIDAEVQATASNSTSLSNWALPTAKSYFLRLDVTF</sequence>
<dbReference type="NCBIfam" id="TIGR04057">
    <property type="entry name" value="SusC_RagA_signa"/>
    <property type="match status" value="1"/>
</dbReference>
<keyword evidence="4" id="KW-0410">Iron transport</keyword>
<dbReference type="SUPFAM" id="SSF56935">
    <property type="entry name" value="Porins"/>
    <property type="match status" value="1"/>
</dbReference>
<keyword evidence="5 10" id="KW-0812">Transmembrane</keyword>
<dbReference type="PROSITE" id="PS52016">
    <property type="entry name" value="TONB_DEPENDENT_REC_3"/>
    <property type="match status" value="1"/>
</dbReference>
<keyword evidence="8 10" id="KW-0472">Membrane</keyword>
<dbReference type="InterPro" id="IPR039426">
    <property type="entry name" value="TonB-dep_rcpt-like"/>
</dbReference>
<evidence type="ECO:0000256" key="1">
    <source>
        <dbReference type="ARBA" id="ARBA00004571"/>
    </source>
</evidence>
<dbReference type="SMART" id="SM00965">
    <property type="entry name" value="STN"/>
    <property type="match status" value="1"/>
</dbReference>
<proteinExistence type="inferred from homology"/>
<dbReference type="Pfam" id="PF07715">
    <property type="entry name" value="Plug"/>
    <property type="match status" value="1"/>
</dbReference>
<evidence type="ECO:0000259" key="12">
    <source>
        <dbReference type="SMART" id="SM00965"/>
    </source>
</evidence>
<evidence type="ECO:0000256" key="2">
    <source>
        <dbReference type="ARBA" id="ARBA00022448"/>
    </source>
</evidence>
<evidence type="ECO:0000313" key="13">
    <source>
        <dbReference type="EMBL" id="GAA4178488.1"/>
    </source>
</evidence>
<dbReference type="Pfam" id="PF13715">
    <property type="entry name" value="CarbopepD_reg_2"/>
    <property type="match status" value="1"/>
</dbReference>
<comment type="caution">
    <text evidence="13">The sequence shown here is derived from an EMBL/GenBank/DDBJ whole genome shotgun (WGS) entry which is preliminary data.</text>
</comment>
<evidence type="ECO:0000256" key="10">
    <source>
        <dbReference type="PROSITE-ProRule" id="PRU01360"/>
    </source>
</evidence>
<accession>A0ABP8A5X6</accession>
<evidence type="ECO:0000256" key="9">
    <source>
        <dbReference type="ARBA" id="ARBA00023237"/>
    </source>
</evidence>
<feature type="domain" description="Secretin/TonB short N-terminal" evidence="12">
    <location>
        <begin position="73"/>
        <end position="124"/>
    </location>
</feature>
<dbReference type="Pfam" id="PF00593">
    <property type="entry name" value="TonB_dep_Rec_b-barrel"/>
    <property type="match status" value="1"/>
</dbReference>
<dbReference type="RefSeq" id="WP_346086656.1">
    <property type="nucleotide sequence ID" value="NZ_BAAAZK010000007.1"/>
</dbReference>
<keyword evidence="3 10" id="KW-1134">Transmembrane beta strand</keyword>
<reference evidence="14" key="1">
    <citation type="journal article" date="2019" name="Int. J. Syst. Evol. Microbiol.">
        <title>The Global Catalogue of Microorganisms (GCM) 10K type strain sequencing project: providing services to taxonomists for standard genome sequencing and annotation.</title>
        <authorList>
            <consortium name="The Broad Institute Genomics Platform"/>
            <consortium name="The Broad Institute Genome Sequencing Center for Infectious Disease"/>
            <person name="Wu L."/>
            <person name="Ma J."/>
        </authorList>
    </citation>
    <scope>NUCLEOTIDE SEQUENCE [LARGE SCALE GENOMIC DNA]</scope>
    <source>
        <strain evidence="14">JCM 16722</strain>
    </source>
</reference>
<dbReference type="InterPro" id="IPR011662">
    <property type="entry name" value="Secretin/TonB_short_N"/>
</dbReference>
<organism evidence="13 14">
    <name type="scientific">Sphingobacterium ginsenosidimutans</name>
    <dbReference type="NCBI Taxonomy" id="687845"/>
    <lineage>
        <taxon>Bacteria</taxon>
        <taxon>Pseudomonadati</taxon>
        <taxon>Bacteroidota</taxon>
        <taxon>Sphingobacteriia</taxon>
        <taxon>Sphingobacteriales</taxon>
        <taxon>Sphingobacteriaceae</taxon>
        <taxon>Sphingobacterium</taxon>
    </lineage>
</organism>
<keyword evidence="14" id="KW-1185">Reference proteome</keyword>
<keyword evidence="4" id="KW-0406">Ion transport</keyword>
<dbReference type="InterPro" id="IPR036942">
    <property type="entry name" value="Beta-barrel_TonB_sf"/>
</dbReference>
<keyword evidence="2 10" id="KW-0813">Transport</keyword>
<dbReference type="NCBIfam" id="TIGR04056">
    <property type="entry name" value="OMP_RagA_SusC"/>
    <property type="match status" value="1"/>
</dbReference>
<evidence type="ECO:0000256" key="4">
    <source>
        <dbReference type="ARBA" id="ARBA00022496"/>
    </source>
</evidence>
<dbReference type="SUPFAM" id="SSF49464">
    <property type="entry name" value="Carboxypeptidase regulatory domain-like"/>
    <property type="match status" value="1"/>
</dbReference>
<dbReference type="InterPro" id="IPR023997">
    <property type="entry name" value="TonB-dep_OMP_SusC/RagA_CS"/>
</dbReference>
<name>A0ABP8A5X6_9SPHI</name>
<protein>
    <submittedName>
        <fullName evidence="13">SusC/RagA family TonB-linked outer membrane protein</fullName>
    </submittedName>
</protein>
<dbReference type="Pfam" id="PF07660">
    <property type="entry name" value="STN"/>
    <property type="match status" value="1"/>
</dbReference>
<evidence type="ECO:0000256" key="5">
    <source>
        <dbReference type="ARBA" id="ARBA00022692"/>
    </source>
</evidence>
<evidence type="ECO:0000313" key="14">
    <source>
        <dbReference type="Proteomes" id="UP001500167"/>
    </source>
</evidence>